<name>A0AAV6G1Y1_9TELE</name>
<organism evidence="2 3">
    <name type="scientific">Alosa alosa</name>
    <name type="common">allis shad</name>
    <dbReference type="NCBI Taxonomy" id="278164"/>
    <lineage>
        <taxon>Eukaryota</taxon>
        <taxon>Metazoa</taxon>
        <taxon>Chordata</taxon>
        <taxon>Craniata</taxon>
        <taxon>Vertebrata</taxon>
        <taxon>Euteleostomi</taxon>
        <taxon>Actinopterygii</taxon>
        <taxon>Neopterygii</taxon>
        <taxon>Teleostei</taxon>
        <taxon>Clupei</taxon>
        <taxon>Clupeiformes</taxon>
        <taxon>Clupeoidei</taxon>
        <taxon>Clupeidae</taxon>
        <taxon>Alosa</taxon>
    </lineage>
</organism>
<protein>
    <submittedName>
        <fullName evidence="2">Uncharacterized protein</fullName>
    </submittedName>
</protein>
<reference evidence="2" key="1">
    <citation type="submission" date="2020-10" db="EMBL/GenBank/DDBJ databases">
        <title>Chromosome-scale genome assembly of the Allis shad, Alosa alosa.</title>
        <authorList>
            <person name="Margot Z."/>
            <person name="Christophe K."/>
            <person name="Cabau C."/>
            <person name="Louis A."/>
            <person name="Berthelot C."/>
            <person name="Parey E."/>
            <person name="Roest Crollius H."/>
            <person name="Montfort J."/>
            <person name="Robinson-Rechavi M."/>
            <person name="Bucao C."/>
            <person name="Bouchez O."/>
            <person name="Gislard M."/>
            <person name="Lluch J."/>
            <person name="Milhes M."/>
            <person name="Lampietro C."/>
            <person name="Lopez Roques C."/>
            <person name="Donnadieu C."/>
            <person name="Braasch I."/>
            <person name="Desvignes T."/>
            <person name="Postlethwait J."/>
            <person name="Bobe J."/>
            <person name="Guiguen Y."/>
        </authorList>
    </citation>
    <scope>NUCLEOTIDE SEQUENCE</scope>
    <source>
        <strain evidence="2">M-15738</strain>
        <tissue evidence="2">Blood</tissue>
    </source>
</reference>
<dbReference type="AlphaFoldDB" id="A0AAV6G1Y1"/>
<dbReference type="EMBL" id="JADWDJ010000016">
    <property type="protein sequence ID" value="KAG5268067.1"/>
    <property type="molecule type" value="Genomic_DNA"/>
</dbReference>
<evidence type="ECO:0000313" key="2">
    <source>
        <dbReference type="EMBL" id="KAG5268067.1"/>
    </source>
</evidence>
<sequence>MASMKKKRHRAMGDEVWYANSGTWPSELGNRPGTKVKTWHDLYKKIEKCPAQLRGQTSLFMGQGQQTCACGFHSAEPKSATPALKDTGVTPSGPGLTAHKATGAPLGAPPAAAPGPSGTSPFKPWKVLDKLSQPSELAVDKHNMPGMDKVDSLAEFLVDLRHEPSLTLTNQQAGRIVSLWQNLLPYDQQRVAFAARNQERLNQGRFRSPKKKKDFTAGVDGMKRCVLSASGSPAQRPDWRPFL</sequence>
<proteinExistence type="predicted"/>
<gene>
    <name evidence="2" type="ORF">AALO_G00207880</name>
</gene>
<evidence type="ECO:0000256" key="1">
    <source>
        <dbReference type="SAM" id="MobiDB-lite"/>
    </source>
</evidence>
<dbReference type="Proteomes" id="UP000823561">
    <property type="component" value="Chromosome 16"/>
</dbReference>
<evidence type="ECO:0000313" key="3">
    <source>
        <dbReference type="Proteomes" id="UP000823561"/>
    </source>
</evidence>
<accession>A0AAV6G1Y1</accession>
<comment type="caution">
    <text evidence="2">The sequence shown here is derived from an EMBL/GenBank/DDBJ whole genome shotgun (WGS) entry which is preliminary data.</text>
</comment>
<feature type="region of interest" description="Disordered" evidence="1">
    <location>
        <begin position="76"/>
        <end position="119"/>
    </location>
</feature>
<keyword evidence="3" id="KW-1185">Reference proteome</keyword>